<organism evidence="7">
    <name type="scientific">virus sp. ctmTa7</name>
    <dbReference type="NCBI Taxonomy" id="2828255"/>
    <lineage>
        <taxon>Viruses</taxon>
    </lineage>
</organism>
<keyword evidence="3" id="KW-0255">Endonuclease</keyword>
<dbReference type="GO" id="GO:0003729">
    <property type="term" value="F:mRNA binding"/>
    <property type="evidence" value="ECO:0007669"/>
    <property type="project" value="InterPro"/>
</dbReference>
<keyword evidence="1" id="KW-1277">Toxin-antitoxin system</keyword>
<keyword evidence="4" id="KW-0378">Hydrolase</keyword>
<evidence type="ECO:0000256" key="2">
    <source>
        <dbReference type="ARBA" id="ARBA00022722"/>
    </source>
</evidence>
<evidence type="ECO:0000256" key="6">
    <source>
        <dbReference type="ARBA" id="ARBA00023016"/>
    </source>
</evidence>
<dbReference type="InterPro" id="IPR038570">
    <property type="entry name" value="HicA_sf"/>
</dbReference>
<name>A0A8S5RBS6_9VIRU</name>
<reference evidence="7" key="1">
    <citation type="journal article" date="2021" name="Proc. Natl. Acad. Sci. U.S.A.">
        <title>A Catalog of Tens of Thousands of Viruses from Human Metagenomes Reveals Hidden Associations with Chronic Diseases.</title>
        <authorList>
            <person name="Tisza M.J."/>
            <person name="Buck C.B."/>
        </authorList>
    </citation>
    <scope>NUCLEOTIDE SEQUENCE</scope>
    <source>
        <strain evidence="7">CtmTa7</strain>
    </source>
</reference>
<accession>A0A8S5RBS6</accession>
<evidence type="ECO:0000256" key="1">
    <source>
        <dbReference type="ARBA" id="ARBA00022649"/>
    </source>
</evidence>
<keyword evidence="5" id="KW-0694">RNA-binding</keyword>
<dbReference type="Gene3D" id="3.30.920.30">
    <property type="entry name" value="Hypothetical protein"/>
    <property type="match status" value="1"/>
</dbReference>
<keyword evidence="2" id="KW-0540">Nuclease</keyword>
<dbReference type="InterPro" id="IPR012933">
    <property type="entry name" value="HicA_mRNA_interferase"/>
</dbReference>
<dbReference type="GO" id="GO:0004519">
    <property type="term" value="F:endonuclease activity"/>
    <property type="evidence" value="ECO:0007669"/>
    <property type="project" value="UniProtKB-KW"/>
</dbReference>
<evidence type="ECO:0000256" key="3">
    <source>
        <dbReference type="ARBA" id="ARBA00022759"/>
    </source>
</evidence>
<dbReference type="EMBL" id="BK059091">
    <property type="protein sequence ID" value="DAE28602.1"/>
    <property type="molecule type" value="Genomic_DNA"/>
</dbReference>
<evidence type="ECO:0000256" key="4">
    <source>
        <dbReference type="ARBA" id="ARBA00022801"/>
    </source>
</evidence>
<keyword evidence="6" id="KW-0346">Stress response</keyword>
<dbReference type="Pfam" id="PF07927">
    <property type="entry name" value="HicA_toxin"/>
    <property type="match status" value="1"/>
</dbReference>
<proteinExistence type="predicted"/>
<sequence>MKNRKKQKIRIYNTREARTVAERNGWYLARTAGDHYIYKHPNNSKILTISHGLNRIVWQRVVREYNLDLSK</sequence>
<dbReference type="GO" id="GO:0016787">
    <property type="term" value="F:hydrolase activity"/>
    <property type="evidence" value="ECO:0007669"/>
    <property type="project" value="UniProtKB-KW"/>
</dbReference>
<protein>
    <submittedName>
        <fullName evidence="7">Toxin</fullName>
    </submittedName>
</protein>
<evidence type="ECO:0000313" key="7">
    <source>
        <dbReference type="EMBL" id="DAE28602.1"/>
    </source>
</evidence>
<evidence type="ECO:0000256" key="5">
    <source>
        <dbReference type="ARBA" id="ARBA00022884"/>
    </source>
</evidence>
<dbReference type="SUPFAM" id="SSF54786">
    <property type="entry name" value="YcfA/nrd intein domain"/>
    <property type="match status" value="1"/>
</dbReference>